<dbReference type="InterPro" id="IPR016162">
    <property type="entry name" value="Ald_DH_N"/>
</dbReference>
<dbReference type="PANTHER" id="PTHR11699">
    <property type="entry name" value="ALDEHYDE DEHYDROGENASE-RELATED"/>
    <property type="match status" value="1"/>
</dbReference>
<name>A0ABZ1BR18_9FIRM</name>
<dbReference type="Pfam" id="PF00171">
    <property type="entry name" value="Aldedh"/>
    <property type="match status" value="1"/>
</dbReference>
<sequence length="485" mass="51486">MAERYHNFIEGEWVPALDGQVQEDRSPADRDRVVAEVPRSSGADVSRAVEAARRALAGWSRTSPVGRGEILYRAAAIVRSRAESIARLLSLEEGKPIGESRAEVARAAQILEYFGGEGARLAGETLPSSRPGVFLFTVREPLGVVGIVTPWNFPIAIPAWKLAPALVAGNTVVFKPASQAPATGLELVRALAEAGLPPGVLNAVVGPGSVVGEALLGAEGVRAVSFTGSTAVGSRLYQDASRRGLRCQCEMGGKNPLVVLADADLERAVEVALDGAFRSAGQRCTATSRIIVERPIAAAFVERFVERAAALRVGDPLDEATYVGPVVDETQMESILGYIRTGVEEGARLVLGGRRLTEGELGRGFYVAPTVFVEARSQMTIAQEEIFGPVVAILEAADFDEAVRLANDTRYGLSASVCTRDLARAHRFIREVEAGVVGVNVPTAGVEFQAPFGGTKASGTPFKEQGKVAVDFYSQLKTVALRYEG</sequence>
<dbReference type="Proteomes" id="UP001333102">
    <property type="component" value="Chromosome"/>
</dbReference>
<proteinExistence type="predicted"/>
<reference evidence="4" key="1">
    <citation type="submission" date="2023-12" db="EMBL/GenBank/DDBJ databases">
        <title>Novel isolates from deep terrestrial aquifers shed light on the physiology and ecology of the class Limnochordia.</title>
        <authorList>
            <person name="Karnachuk O.V."/>
            <person name="Lukina A.P."/>
            <person name="Avakyan M.R."/>
            <person name="Kadnikov V."/>
            <person name="Begmatov S."/>
            <person name="Beletsky A.V."/>
            <person name="Mardanov A.V."/>
            <person name="Ravin N.V."/>
        </authorList>
    </citation>
    <scope>NUCLEOTIDE SEQUENCE [LARGE SCALE GENOMIC DNA]</scope>
    <source>
        <strain evidence="4">LN</strain>
    </source>
</reference>
<keyword evidence="4" id="KW-1185">Reference proteome</keyword>
<evidence type="ECO:0000259" key="2">
    <source>
        <dbReference type="Pfam" id="PF00171"/>
    </source>
</evidence>
<keyword evidence="1" id="KW-0560">Oxidoreductase</keyword>
<evidence type="ECO:0000313" key="3">
    <source>
        <dbReference type="EMBL" id="WRP14896.1"/>
    </source>
</evidence>
<evidence type="ECO:0000256" key="1">
    <source>
        <dbReference type="ARBA" id="ARBA00023002"/>
    </source>
</evidence>
<dbReference type="RefSeq" id="WP_324669283.1">
    <property type="nucleotide sequence ID" value="NZ_CP141614.1"/>
</dbReference>
<dbReference type="InterPro" id="IPR016160">
    <property type="entry name" value="Ald_DH_CS_CYS"/>
</dbReference>
<dbReference type="InterPro" id="IPR016161">
    <property type="entry name" value="Ald_DH/histidinol_DH"/>
</dbReference>
<dbReference type="SUPFAM" id="SSF53720">
    <property type="entry name" value="ALDH-like"/>
    <property type="match status" value="1"/>
</dbReference>
<dbReference type="PROSITE" id="PS00070">
    <property type="entry name" value="ALDEHYDE_DEHYDR_CYS"/>
    <property type="match status" value="1"/>
</dbReference>
<dbReference type="EMBL" id="CP141614">
    <property type="protein sequence ID" value="WRP14896.1"/>
    <property type="molecule type" value="Genomic_DNA"/>
</dbReference>
<accession>A0ABZ1BR18</accession>
<dbReference type="InterPro" id="IPR016163">
    <property type="entry name" value="Ald_DH_C"/>
</dbReference>
<dbReference type="Gene3D" id="3.40.309.10">
    <property type="entry name" value="Aldehyde Dehydrogenase, Chain A, domain 2"/>
    <property type="match status" value="1"/>
</dbReference>
<protein>
    <submittedName>
        <fullName evidence="3">Aldehyde dehydrogenase family protein</fullName>
    </submittedName>
</protein>
<dbReference type="Gene3D" id="3.40.605.10">
    <property type="entry name" value="Aldehyde Dehydrogenase, Chain A, domain 1"/>
    <property type="match status" value="1"/>
</dbReference>
<evidence type="ECO:0000313" key="4">
    <source>
        <dbReference type="Proteomes" id="UP001333102"/>
    </source>
</evidence>
<dbReference type="InterPro" id="IPR015590">
    <property type="entry name" value="Aldehyde_DH_dom"/>
</dbReference>
<organism evidence="3 4">
    <name type="scientific">Geochorda subterranea</name>
    <dbReference type="NCBI Taxonomy" id="3109564"/>
    <lineage>
        <taxon>Bacteria</taxon>
        <taxon>Bacillati</taxon>
        <taxon>Bacillota</taxon>
        <taxon>Limnochordia</taxon>
        <taxon>Limnochordales</taxon>
        <taxon>Geochordaceae</taxon>
        <taxon>Geochorda</taxon>
    </lineage>
</organism>
<gene>
    <name evidence="3" type="ORF">VLY81_01610</name>
</gene>
<feature type="domain" description="Aldehyde dehydrogenase" evidence="2">
    <location>
        <begin position="13"/>
        <end position="479"/>
    </location>
</feature>